<dbReference type="Proteomes" id="UP000292223">
    <property type="component" value="Unassembled WGS sequence"/>
</dbReference>
<dbReference type="EMBL" id="SEWT01000002">
    <property type="protein sequence ID" value="RYU34569.1"/>
    <property type="molecule type" value="Genomic_DNA"/>
</dbReference>
<gene>
    <name evidence="1" type="ORF">EU507_03630</name>
</gene>
<dbReference type="AlphaFoldDB" id="A0A1Q1FV89"/>
<accession>A0A1Q1FV89</accession>
<protein>
    <submittedName>
        <fullName evidence="1">Uncharacterized protein</fullName>
    </submittedName>
</protein>
<reference evidence="1 2" key="1">
    <citation type="submission" date="2019-02" db="EMBL/GenBank/DDBJ databases">
        <title>From farm to fork: dissemination of Tn554::fexA-optrA in linezolid-resistant Enterococcus faecalis clones from chicken feces and meat in Tunisia.</title>
        <authorList>
            <person name="Tedim A.P."/>
            <person name="Elghaieb H."/>
            <person name="Abbassi M.S."/>
            <person name="Novais C."/>
            <person name="Hassen A."/>
            <person name="Peixe L."/>
            <person name="Freitas A.R."/>
        </authorList>
    </citation>
    <scope>NUCLEOTIDE SEQUENCE [LARGE SCALE GENOMIC DNA]</scope>
    <source>
        <strain evidence="1 2">728T</strain>
    </source>
</reference>
<sequence>MAENKQASEGLAEDLIRSMVQTASIELHLKTLVEKRQSEMDNGLIDTNDFNRVNEQIDVLKNLKEELFEVTEQRRQDMRTLFDLFEGKGDKEQWCIVKHAAMAMYTAFEAWQASDNDRLLYQICIEKNAYFIKKITQFTGVPITECASCFSDMMKGAIADEG</sequence>
<dbReference type="RefSeq" id="WP_002399377.1">
    <property type="nucleotide sequence ID" value="NZ_AP027297.1"/>
</dbReference>
<proteinExistence type="predicted"/>
<evidence type="ECO:0000313" key="2">
    <source>
        <dbReference type="Proteomes" id="UP000292223"/>
    </source>
</evidence>
<name>A0A1Q1FV89_ENTFL</name>
<evidence type="ECO:0000313" key="1">
    <source>
        <dbReference type="EMBL" id="RYU34569.1"/>
    </source>
</evidence>
<organism evidence="1 2">
    <name type="scientific">Enterococcus faecalis</name>
    <name type="common">Streptococcus faecalis</name>
    <dbReference type="NCBI Taxonomy" id="1351"/>
    <lineage>
        <taxon>Bacteria</taxon>
        <taxon>Bacillati</taxon>
        <taxon>Bacillota</taxon>
        <taxon>Bacilli</taxon>
        <taxon>Lactobacillales</taxon>
        <taxon>Enterococcaceae</taxon>
        <taxon>Enterococcus</taxon>
    </lineage>
</organism>
<comment type="caution">
    <text evidence="1">The sequence shown here is derived from an EMBL/GenBank/DDBJ whole genome shotgun (WGS) entry which is preliminary data.</text>
</comment>